<name>A0A2K1IQ82_PHYPA</name>
<dbReference type="InterPro" id="IPR044708">
    <property type="entry name" value="CPR5"/>
</dbReference>
<feature type="compositionally biased region" description="Basic and acidic residues" evidence="1">
    <location>
        <begin position="215"/>
        <end position="227"/>
    </location>
</feature>
<dbReference type="Gramene" id="Pp3c21_530V3.2">
    <property type="protein sequence ID" value="Pp3c21_530V3.2"/>
    <property type="gene ID" value="Pp3c21_530"/>
</dbReference>
<dbReference type="RefSeq" id="XP_024359069.1">
    <property type="nucleotide sequence ID" value="XM_024503301.2"/>
</dbReference>
<dbReference type="PANTHER" id="PTHR35322">
    <property type="entry name" value="PROTEIN CPR-5"/>
    <property type="match status" value="1"/>
</dbReference>
<dbReference type="EnsemblPlants" id="Pp3c21_530V3.2">
    <property type="protein sequence ID" value="Pp3c21_530V3.2"/>
    <property type="gene ID" value="Pp3c21_530"/>
</dbReference>
<accession>A0A2K1IQ82</accession>
<feature type="region of interest" description="Disordered" evidence="1">
    <location>
        <begin position="474"/>
        <end position="509"/>
    </location>
</feature>
<feature type="compositionally biased region" description="Basic and acidic residues" evidence="1">
    <location>
        <begin position="477"/>
        <end position="498"/>
    </location>
</feature>
<feature type="region of interest" description="Disordered" evidence="1">
    <location>
        <begin position="173"/>
        <end position="293"/>
    </location>
</feature>
<dbReference type="OrthoDB" id="2017423at2759"/>
<keyword evidence="5" id="KW-1185">Reference proteome</keyword>
<reference evidence="3 5" key="1">
    <citation type="journal article" date="2008" name="Science">
        <title>The Physcomitrella genome reveals evolutionary insights into the conquest of land by plants.</title>
        <authorList>
            <person name="Rensing S."/>
            <person name="Lang D."/>
            <person name="Zimmer A."/>
            <person name="Terry A."/>
            <person name="Salamov A."/>
            <person name="Shapiro H."/>
            <person name="Nishiyama T."/>
            <person name="Perroud P.-F."/>
            <person name="Lindquist E."/>
            <person name="Kamisugi Y."/>
            <person name="Tanahashi T."/>
            <person name="Sakakibara K."/>
            <person name="Fujita T."/>
            <person name="Oishi K."/>
            <person name="Shin-I T."/>
            <person name="Kuroki Y."/>
            <person name="Toyoda A."/>
            <person name="Suzuki Y."/>
            <person name="Hashimoto A."/>
            <person name="Yamaguchi K."/>
            <person name="Sugano A."/>
            <person name="Kohara Y."/>
            <person name="Fujiyama A."/>
            <person name="Anterola A."/>
            <person name="Aoki S."/>
            <person name="Ashton N."/>
            <person name="Barbazuk W.B."/>
            <person name="Barker E."/>
            <person name="Bennetzen J."/>
            <person name="Bezanilla M."/>
            <person name="Blankenship R."/>
            <person name="Cho S.H."/>
            <person name="Dutcher S."/>
            <person name="Estelle M."/>
            <person name="Fawcett J.A."/>
            <person name="Gundlach H."/>
            <person name="Hanada K."/>
            <person name="Heyl A."/>
            <person name="Hicks K.A."/>
            <person name="Hugh J."/>
            <person name="Lohr M."/>
            <person name="Mayer K."/>
            <person name="Melkozernov A."/>
            <person name="Murata T."/>
            <person name="Nelson D."/>
            <person name="Pils B."/>
            <person name="Prigge M."/>
            <person name="Reiss B."/>
            <person name="Renner T."/>
            <person name="Rombauts S."/>
            <person name="Rushton P."/>
            <person name="Sanderfoot A."/>
            <person name="Schween G."/>
            <person name="Shiu S.-H."/>
            <person name="Stueber K."/>
            <person name="Theodoulou F.L."/>
            <person name="Tu H."/>
            <person name="Van de Peer Y."/>
            <person name="Verrier P.J."/>
            <person name="Waters E."/>
            <person name="Wood A."/>
            <person name="Yang L."/>
            <person name="Cove D."/>
            <person name="Cuming A."/>
            <person name="Hasebe M."/>
            <person name="Lucas S."/>
            <person name="Mishler D.B."/>
            <person name="Reski R."/>
            <person name="Grigoriev I."/>
            <person name="Quatrano R.S."/>
            <person name="Boore J.L."/>
        </authorList>
    </citation>
    <scope>NUCLEOTIDE SEQUENCE [LARGE SCALE GENOMIC DNA]</scope>
    <source>
        <strain evidence="4 5">cv. Gransden 2004</strain>
    </source>
</reference>
<dbReference type="GO" id="GO:0010090">
    <property type="term" value="P:trichome morphogenesis"/>
    <property type="evidence" value="ECO:0007669"/>
    <property type="project" value="InterPro"/>
</dbReference>
<feature type="compositionally biased region" description="Polar residues" evidence="1">
    <location>
        <begin position="284"/>
        <end position="293"/>
    </location>
</feature>
<evidence type="ECO:0000256" key="1">
    <source>
        <dbReference type="SAM" id="MobiDB-lite"/>
    </source>
</evidence>
<dbReference type="EnsemblPlants" id="Pp3c21_530V3.1">
    <property type="protein sequence ID" value="Pp3c21_530V3.1"/>
    <property type="gene ID" value="Pp3c21_530"/>
</dbReference>
<protein>
    <submittedName>
        <fullName evidence="3 4">Uncharacterized protein</fullName>
    </submittedName>
</protein>
<feature type="transmembrane region" description="Helical" evidence="2">
    <location>
        <begin position="42"/>
        <end position="63"/>
    </location>
</feature>
<proteinExistence type="predicted"/>
<keyword evidence="2" id="KW-1133">Transmembrane helix</keyword>
<evidence type="ECO:0000256" key="2">
    <source>
        <dbReference type="SAM" id="Phobius"/>
    </source>
</evidence>
<dbReference type="EMBL" id="ABEU02000021">
    <property type="protein sequence ID" value="PNR31439.1"/>
    <property type="molecule type" value="Genomic_DNA"/>
</dbReference>
<dbReference type="Proteomes" id="UP000006727">
    <property type="component" value="Chromosome 21"/>
</dbReference>
<gene>
    <name evidence="4" type="primary">LOC112274121</name>
    <name evidence="3" type="ORF">PHYPA_025560</name>
</gene>
<dbReference type="AlphaFoldDB" id="A0A2K1IQ82"/>
<organism evidence="3">
    <name type="scientific">Physcomitrium patens</name>
    <name type="common">Spreading-leaved earth moss</name>
    <name type="synonym">Physcomitrella patens</name>
    <dbReference type="NCBI Taxonomy" id="3218"/>
    <lineage>
        <taxon>Eukaryota</taxon>
        <taxon>Viridiplantae</taxon>
        <taxon>Streptophyta</taxon>
        <taxon>Embryophyta</taxon>
        <taxon>Bryophyta</taxon>
        <taxon>Bryophytina</taxon>
        <taxon>Bryopsida</taxon>
        <taxon>Funariidae</taxon>
        <taxon>Funariales</taxon>
        <taxon>Funariaceae</taxon>
        <taxon>Physcomitrium</taxon>
    </lineage>
</organism>
<feature type="transmembrane region" description="Helical" evidence="2">
    <location>
        <begin position="889"/>
        <end position="912"/>
    </location>
</feature>
<dbReference type="PANTHER" id="PTHR35322:SF2">
    <property type="entry name" value="PROTEIN CPR-5"/>
    <property type="match status" value="1"/>
</dbReference>
<dbReference type="GO" id="GO:0006952">
    <property type="term" value="P:defense response"/>
    <property type="evidence" value="ECO:0007669"/>
    <property type="project" value="InterPro"/>
</dbReference>
<feature type="compositionally biased region" description="Polar residues" evidence="1">
    <location>
        <begin position="228"/>
        <end position="257"/>
    </location>
</feature>
<dbReference type="PaxDb" id="3218-PP1S286_20V6.1"/>
<evidence type="ECO:0000313" key="3">
    <source>
        <dbReference type="EMBL" id="PNR31439.1"/>
    </source>
</evidence>
<sequence>MREDYFAWLFPGGRCRVGVGESMPASVPTPDICRRSMIQFRLVVSLPVVVLLLFAQVGPLLAFPHHANSDAELEFGLHQRSHLDAKAGPEGESLAGVPNWNNEAPEWDELTRCIRSSESGDTIARWLNCLESLEKFTAPDSAALSSTGLSSKIASSYADVNDSLQLAEDRMEPFDPLAGGSSKLRKNLNSSDGNSTGGKGLVSARVQDSAPGLADENRTLADADVSREQGSGTSSGVDIDMSENSGVSPSRISSKESSLLGRDNALGDADTARSSASKWEADTSRSLQSSSGDENVGCLEVLTEASNSTSSTTRLQNLLDALKLAACLGVVTKLLWGKRAQLLASGQKAQSGLTGQAVECLAPPTKQYSKAGFSSLNNDVGAPSVKVGGLSTPLGMAIATVMAEALHQEDGRRPPRTADELSKLLEAALIETLSPVMGSECPGFVEQFKQSFSSTYRLLGSVRSASSRNFASSFANHSRDVSQRRPEAPSRECHRQTDAEEDDSSGLTKKANLDLAFNSRFRLPNRKHPDPQADLADQFSKLTLPVHGLEAVAKSVDVKGASSDGENSSCVDQEVFGEPDDISSSVGLDDVSEGLSEKGTGHRVPLAVHPIGIRNRLERRGLEKQTANQQIYRQERGSSLEPGDADLAMQPFETTSNDQLVAVFESSLAHYDSGTCYQQQKILLSQQEMELRKMELNLKFRELHLKEANLHLASENNTLMREHVDLSRNKVEFKEAEYQDRKLTAAHAIFAKRCADEMVAGLCVMLCALFFGAWKYSHERLVDIVSTCQPTLYEPSNSYVPGFNTVVNSLNHMSSRLHMFVCEVTVASRMLLGLGIISFVAAALLRKSVASNSQAMPATILIVVLGGICGFAGKLAVDSLGGSGYHWLLMWEAFCLVHTLGTCFTSTLYRILNGTPESVTGKWQWQRQTYFMKPWLRRFWFHVTMVLVLPILTGLIPFAHLREVVQLVAFNFWHLAYSPIESYLRKNHSQLTSVKEI</sequence>
<keyword evidence="2" id="KW-0812">Transmembrane</keyword>
<feature type="transmembrane region" description="Helical" evidence="2">
    <location>
        <begin position="939"/>
        <end position="959"/>
    </location>
</feature>
<reference evidence="4" key="3">
    <citation type="submission" date="2020-12" db="UniProtKB">
        <authorList>
            <consortium name="EnsemblPlants"/>
        </authorList>
    </citation>
    <scope>IDENTIFICATION</scope>
</reference>
<dbReference type="GO" id="GO:0010150">
    <property type="term" value="P:leaf senescence"/>
    <property type="evidence" value="ECO:0007669"/>
    <property type="project" value="InterPro"/>
</dbReference>
<feature type="transmembrane region" description="Helical" evidence="2">
    <location>
        <begin position="856"/>
        <end position="877"/>
    </location>
</feature>
<evidence type="ECO:0000313" key="5">
    <source>
        <dbReference type="Proteomes" id="UP000006727"/>
    </source>
</evidence>
<dbReference type="STRING" id="3218.A0A2K1IQ82"/>
<feature type="transmembrane region" description="Helical" evidence="2">
    <location>
        <begin position="820"/>
        <end position="844"/>
    </location>
</feature>
<evidence type="ECO:0000313" key="4">
    <source>
        <dbReference type="EnsemblPlants" id="Pp3c21_530V3.1"/>
    </source>
</evidence>
<dbReference type="KEGG" id="ppp:112274121"/>
<dbReference type="GeneID" id="112274121"/>
<reference evidence="3 5" key="2">
    <citation type="journal article" date="2018" name="Plant J.">
        <title>The Physcomitrella patens chromosome-scale assembly reveals moss genome structure and evolution.</title>
        <authorList>
            <person name="Lang D."/>
            <person name="Ullrich K.K."/>
            <person name="Murat F."/>
            <person name="Fuchs J."/>
            <person name="Jenkins J."/>
            <person name="Haas F.B."/>
            <person name="Piednoel M."/>
            <person name="Gundlach H."/>
            <person name="Van Bel M."/>
            <person name="Meyberg R."/>
            <person name="Vives C."/>
            <person name="Morata J."/>
            <person name="Symeonidi A."/>
            <person name="Hiss M."/>
            <person name="Muchero W."/>
            <person name="Kamisugi Y."/>
            <person name="Saleh O."/>
            <person name="Blanc G."/>
            <person name="Decker E.L."/>
            <person name="van Gessel N."/>
            <person name="Grimwood J."/>
            <person name="Hayes R.D."/>
            <person name="Graham S.W."/>
            <person name="Gunter L.E."/>
            <person name="McDaniel S.F."/>
            <person name="Hoernstein S.N.W."/>
            <person name="Larsson A."/>
            <person name="Li F.W."/>
            <person name="Perroud P.F."/>
            <person name="Phillips J."/>
            <person name="Ranjan P."/>
            <person name="Rokshar D.S."/>
            <person name="Rothfels C.J."/>
            <person name="Schneider L."/>
            <person name="Shu S."/>
            <person name="Stevenson D.W."/>
            <person name="Thummler F."/>
            <person name="Tillich M."/>
            <person name="Villarreal Aguilar J.C."/>
            <person name="Widiez T."/>
            <person name="Wong G.K."/>
            <person name="Wymore A."/>
            <person name="Zhang Y."/>
            <person name="Zimmer A.D."/>
            <person name="Quatrano R.S."/>
            <person name="Mayer K.F.X."/>
            <person name="Goodstein D."/>
            <person name="Casacuberta J.M."/>
            <person name="Vandepoele K."/>
            <person name="Reski R."/>
            <person name="Cuming A.C."/>
            <person name="Tuskan G.A."/>
            <person name="Maumus F."/>
            <person name="Salse J."/>
            <person name="Schmutz J."/>
            <person name="Rensing S.A."/>
        </authorList>
    </citation>
    <scope>NUCLEOTIDE SEQUENCE [LARGE SCALE GENOMIC DNA]</scope>
    <source>
        <strain evidence="4 5">cv. Gransden 2004</strain>
    </source>
</reference>
<dbReference type="Gramene" id="Pp3c21_530V3.1">
    <property type="protein sequence ID" value="Pp3c21_530V3.1"/>
    <property type="gene ID" value="Pp3c21_530"/>
</dbReference>
<keyword evidence="2" id="KW-0472">Membrane</keyword>